<dbReference type="InterPro" id="IPR049100">
    <property type="entry name" value="TAGT"/>
</dbReference>
<keyword evidence="3" id="KW-1185">Reference proteome</keyword>
<evidence type="ECO:0000259" key="1">
    <source>
        <dbReference type="Pfam" id="PF20691"/>
    </source>
</evidence>
<evidence type="ECO:0000313" key="2">
    <source>
        <dbReference type="EMBL" id="ASZ73357.1"/>
    </source>
</evidence>
<dbReference type="EMBL" id="MF668275">
    <property type="protein sequence ID" value="ASZ73357.1"/>
    <property type="molecule type" value="Genomic_DNA"/>
</dbReference>
<name>A0A249XNN5_9CAUD</name>
<organism evidence="2 3">
    <name type="scientific">Brevibacterium phage LuckyBarnes</name>
    <dbReference type="NCBI Taxonomy" id="2027888"/>
    <lineage>
        <taxon>Viruses</taxon>
        <taxon>Duplodnaviria</taxon>
        <taxon>Heunggongvirae</taxon>
        <taxon>Uroviricota</taxon>
        <taxon>Caudoviricetes</taxon>
        <taxon>Luckybarnesvirus</taxon>
        <taxon>Luckybarnesvirus luckybarnes</taxon>
    </lineage>
</organism>
<sequence>MLDGLTIYIPTRGRVTDQRTWAALPESVRLSAFLVADEDDSESLDMLGYPVLTHQLDNIGAIRQWIIDQHDVEERGPHLLFLDDDLRFFYRSTEDTTKVIPLEPGSPGVEQMFVEYHRMLDHCSLAGIAPRHMSNRYDDPYLFNHRVYKTWGINVEVFRELQLQADRVPVGEDYDVFLQFLTHGRRMALLNTFISDDVKVQADGGCATYRTNEVSTESSLKVKGFFPEFVKLVERPPWPGSPGDVRLEMQVQWKKAYRAGVAQYGPEAEWPLDGKDAWHVQ</sequence>
<dbReference type="Pfam" id="PF20691">
    <property type="entry name" value="TAGT"/>
    <property type="match status" value="1"/>
</dbReference>
<feature type="domain" description="TET-Associated Glycosyltransferase" evidence="1">
    <location>
        <begin position="6"/>
        <end position="204"/>
    </location>
</feature>
<protein>
    <submittedName>
        <fullName evidence="2">Glycosyltransferase</fullName>
    </submittedName>
</protein>
<accession>A0A249XNN5</accession>
<gene>
    <name evidence="2" type="ORF">SEA_LUCKYBARNES_40</name>
</gene>
<proteinExistence type="predicted"/>
<evidence type="ECO:0000313" key="3">
    <source>
        <dbReference type="Proteomes" id="UP000224487"/>
    </source>
</evidence>
<dbReference type="Proteomes" id="UP000224487">
    <property type="component" value="Genome"/>
</dbReference>
<reference evidence="3" key="1">
    <citation type="submission" date="2017-08" db="EMBL/GenBank/DDBJ databases">
        <authorList>
            <person name="de Groot N.N."/>
        </authorList>
    </citation>
    <scope>NUCLEOTIDE SEQUENCE [LARGE SCALE GENOMIC DNA]</scope>
</reference>